<evidence type="ECO:0000313" key="2">
    <source>
        <dbReference type="Proteomes" id="UP000294530"/>
    </source>
</evidence>
<proteinExistence type="predicted"/>
<dbReference type="KEGG" id="blac:94348110"/>
<organism evidence="1 2">
    <name type="scientific">Bremia lactucae</name>
    <name type="common">Lettuce downy mildew</name>
    <dbReference type="NCBI Taxonomy" id="4779"/>
    <lineage>
        <taxon>Eukaryota</taxon>
        <taxon>Sar</taxon>
        <taxon>Stramenopiles</taxon>
        <taxon>Oomycota</taxon>
        <taxon>Peronosporomycetes</taxon>
        <taxon>Peronosporales</taxon>
        <taxon>Peronosporaceae</taxon>
        <taxon>Bremia</taxon>
    </lineage>
</organism>
<name>A0A976FK44_BRELC</name>
<dbReference type="RefSeq" id="XP_067817473.1">
    <property type="nucleotide sequence ID" value="XM_067962439.1"/>
</dbReference>
<dbReference type="GeneID" id="94348110"/>
<accession>A0A976FK44</accession>
<evidence type="ECO:0000313" key="1">
    <source>
        <dbReference type="EMBL" id="TDH67974.1"/>
    </source>
</evidence>
<dbReference type="EMBL" id="SHOA02000017">
    <property type="protein sequence ID" value="TDH67974.1"/>
    <property type="molecule type" value="Genomic_DNA"/>
</dbReference>
<gene>
    <name evidence="1" type="ORF">CCR75_004353</name>
</gene>
<dbReference type="AlphaFoldDB" id="A0A976FK44"/>
<dbReference type="OrthoDB" id="66912at2759"/>
<protein>
    <submittedName>
        <fullName evidence="1">Uncharacterized protein</fullName>
    </submittedName>
</protein>
<keyword evidence="2" id="KW-1185">Reference proteome</keyword>
<sequence length="222" mass="24544">MEKHGSSTCASFLSNDGSDDLVVRFKWEGEAIGLELMRETSPATVHTVHWGANPLGVTLGVEETSRRVIVTRSTRSDVSVGDVLITARGESITEENFVTRMAELKLEHEYSPGIPFVFAPPPTPVHVKKCEGALKEAGVNSTFELRFVDGRVVRYLEMKELHVLIRNSHKPCTMAFVQCHEKQFYGILQKQEQHRRKLHHANQAAATSAGLALAAAVVVNLT</sequence>
<reference evidence="1 2" key="1">
    <citation type="journal article" date="2021" name="Genome Biol.">
        <title>AFLAP: assembly-free linkage analysis pipeline using k-mers from genome sequencing data.</title>
        <authorList>
            <person name="Fletcher K."/>
            <person name="Zhang L."/>
            <person name="Gil J."/>
            <person name="Han R."/>
            <person name="Cavanaugh K."/>
            <person name="Michelmore R."/>
        </authorList>
    </citation>
    <scope>NUCLEOTIDE SEQUENCE [LARGE SCALE GENOMIC DNA]</scope>
    <source>
        <strain evidence="1 2">SF5</strain>
    </source>
</reference>
<dbReference type="Proteomes" id="UP000294530">
    <property type="component" value="Unassembled WGS sequence"/>
</dbReference>
<comment type="caution">
    <text evidence="1">The sequence shown here is derived from an EMBL/GenBank/DDBJ whole genome shotgun (WGS) entry which is preliminary data.</text>
</comment>